<organism evidence="2 3">
    <name type="scientific">Colocasia esculenta</name>
    <name type="common">Wild taro</name>
    <name type="synonym">Arum esculentum</name>
    <dbReference type="NCBI Taxonomy" id="4460"/>
    <lineage>
        <taxon>Eukaryota</taxon>
        <taxon>Viridiplantae</taxon>
        <taxon>Streptophyta</taxon>
        <taxon>Embryophyta</taxon>
        <taxon>Tracheophyta</taxon>
        <taxon>Spermatophyta</taxon>
        <taxon>Magnoliopsida</taxon>
        <taxon>Liliopsida</taxon>
        <taxon>Araceae</taxon>
        <taxon>Aroideae</taxon>
        <taxon>Colocasieae</taxon>
        <taxon>Colocasia</taxon>
    </lineage>
</organism>
<dbReference type="PANTHER" id="PTHR46328">
    <property type="entry name" value="FAR-RED IMPAIRED RESPONSIVE (FAR1) FAMILY PROTEIN-RELATED"/>
    <property type="match status" value="1"/>
</dbReference>
<proteinExistence type="predicted"/>
<dbReference type="EMBL" id="NMUH01007416">
    <property type="protein sequence ID" value="MQM17222.1"/>
    <property type="molecule type" value="Genomic_DNA"/>
</dbReference>
<gene>
    <name evidence="2" type="ORF">Taro_050193</name>
</gene>
<feature type="region of interest" description="Disordered" evidence="1">
    <location>
        <begin position="82"/>
        <end position="113"/>
    </location>
</feature>
<keyword evidence="3" id="KW-1185">Reference proteome</keyword>
<reference evidence="2" key="1">
    <citation type="submission" date="2017-07" db="EMBL/GenBank/DDBJ databases">
        <title>Taro Niue Genome Assembly and Annotation.</title>
        <authorList>
            <person name="Atibalentja N."/>
            <person name="Keating K."/>
            <person name="Fields C.J."/>
        </authorList>
    </citation>
    <scope>NUCLEOTIDE SEQUENCE</scope>
    <source>
        <strain evidence="2">Niue_2</strain>
        <tissue evidence="2">Leaf</tissue>
    </source>
</reference>
<evidence type="ECO:0000313" key="2">
    <source>
        <dbReference type="EMBL" id="MQM17222.1"/>
    </source>
</evidence>
<feature type="compositionally biased region" description="Basic and acidic residues" evidence="1">
    <location>
        <begin position="1"/>
        <end position="22"/>
    </location>
</feature>
<dbReference type="AlphaFoldDB" id="A0A843XD50"/>
<sequence>MAGFEGRRSNEMEASNKSEGSRRTSNYMIPSVLPPMVYGAQPWMYGQPMVWQSSPFMPPIFSGQSLITGACMPIQTMAPPLEPLFLSSHGPSMESKGETSSCDGEQRKSSCCNGEQRKASCDVEQRKENSDGEQRKSAHVFHVQEDASGNVQLECGNDVVRTPTKEKQKIPEVELIAEPCDGMEFECIDDVRKFYNNYAKKEGFGIASWDSTFVNGVG</sequence>
<comment type="caution">
    <text evidence="2">The sequence shown here is derived from an EMBL/GenBank/DDBJ whole genome shotgun (WGS) entry which is preliminary data.</text>
</comment>
<name>A0A843XD50_COLES</name>
<evidence type="ECO:0000313" key="3">
    <source>
        <dbReference type="Proteomes" id="UP000652761"/>
    </source>
</evidence>
<feature type="region of interest" description="Disordered" evidence="1">
    <location>
        <begin position="1"/>
        <end position="26"/>
    </location>
</feature>
<feature type="compositionally biased region" description="Polar residues" evidence="1">
    <location>
        <begin position="98"/>
        <end position="113"/>
    </location>
</feature>
<accession>A0A843XD50</accession>
<protein>
    <submittedName>
        <fullName evidence="2">Uncharacterized protein</fullName>
    </submittedName>
</protein>
<dbReference type="Proteomes" id="UP000652761">
    <property type="component" value="Unassembled WGS sequence"/>
</dbReference>
<evidence type="ECO:0000256" key="1">
    <source>
        <dbReference type="SAM" id="MobiDB-lite"/>
    </source>
</evidence>